<name>A0A9D4GLZ6_DREPO</name>
<dbReference type="EMBL" id="JAIWYP010000005">
    <property type="protein sequence ID" value="KAH3819639.1"/>
    <property type="molecule type" value="Genomic_DNA"/>
</dbReference>
<comment type="caution">
    <text evidence="1">The sequence shown here is derived from an EMBL/GenBank/DDBJ whole genome shotgun (WGS) entry which is preliminary data.</text>
</comment>
<reference evidence="1" key="2">
    <citation type="submission" date="2020-11" db="EMBL/GenBank/DDBJ databases">
        <authorList>
            <person name="McCartney M.A."/>
            <person name="Auch B."/>
            <person name="Kono T."/>
            <person name="Mallez S."/>
            <person name="Becker A."/>
            <person name="Gohl D.M."/>
            <person name="Silverstein K.A.T."/>
            <person name="Koren S."/>
            <person name="Bechman K.B."/>
            <person name="Herman A."/>
            <person name="Abrahante J.E."/>
            <person name="Garbe J."/>
        </authorList>
    </citation>
    <scope>NUCLEOTIDE SEQUENCE</scope>
    <source>
        <strain evidence="1">Duluth1</strain>
        <tissue evidence="1">Whole animal</tissue>
    </source>
</reference>
<organism evidence="1 2">
    <name type="scientific">Dreissena polymorpha</name>
    <name type="common">Zebra mussel</name>
    <name type="synonym">Mytilus polymorpha</name>
    <dbReference type="NCBI Taxonomy" id="45954"/>
    <lineage>
        <taxon>Eukaryota</taxon>
        <taxon>Metazoa</taxon>
        <taxon>Spiralia</taxon>
        <taxon>Lophotrochozoa</taxon>
        <taxon>Mollusca</taxon>
        <taxon>Bivalvia</taxon>
        <taxon>Autobranchia</taxon>
        <taxon>Heteroconchia</taxon>
        <taxon>Euheterodonta</taxon>
        <taxon>Imparidentia</taxon>
        <taxon>Neoheterodontei</taxon>
        <taxon>Myida</taxon>
        <taxon>Dreissenoidea</taxon>
        <taxon>Dreissenidae</taxon>
        <taxon>Dreissena</taxon>
    </lineage>
</organism>
<keyword evidence="2" id="KW-1185">Reference proteome</keyword>
<evidence type="ECO:0000313" key="1">
    <source>
        <dbReference type="EMBL" id="KAH3819639.1"/>
    </source>
</evidence>
<dbReference type="AlphaFoldDB" id="A0A9D4GLZ6"/>
<sequence length="127" mass="13906">MSLLFLTLQVFHTGPYNSFSLDELFSRKSSTAIQSLTSLPVLNTPDKENIHKTSTGISPCLPATGSVYHNVPRMISGYQPQVKGDSYAGASSSRASRYAPYSTSHFLSFRHKTLQESTGSKRGTDDL</sequence>
<accession>A0A9D4GLZ6</accession>
<protein>
    <submittedName>
        <fullName evidence="1">Uncharacterized protein</fullName>
    </submittedName>
</protein>
<evidence type="ECO:0000313" key="2">
    <source>
        <dbReference type="Proteomes" id="UP000828390"/>
    </source>
</evidence>
<dbReference type="Proteomes" id="UP000828390">
    <property type="component" value="Unassembled WGS sequence"/>
</dbReference>
<proteinExistence type="predicted"/>
<gene>
    <name evidence="1" type="ORF">DPMN_121379</name>
</gene>
<reference evidence="1" key="1">
    <citation type="journal article" date="2019" name="bioRxiv">
        <title>The Genome of the Zebra Mussel, Dreissena polymorpha: A Resource for Invasive Species Research.</title>
        <authorList>
            <person name="McCartney M.A."/>
            <person name="Auch B."/>
            <person name="Kono T."/>
            <person name="Mallez S."/>
            <person name="Zhang Y."/>
            <person name="Obille A."/>
            <person name="Becker A."/>
            <person name="Abrahante J.E."/>
            <person name="Garbe J."/>
            <person name="Badalamenti J.P."/>
            <person name="Herman A."/>
            <person name="Mangelson H."/>
            <person name="Liachko I."/>
            <person name="Sullivan S."/>
            <person name="Sone E.D."/>
            <person name="Koren S."/>
            <person name="Silverstein K.A.T."/>
            <person name="Beckman K.B."/>
            <person name="Gohl D.M."/>
        </authorList>
    </citation>
    <scope>NUCLEOTIDE SEQUENCE</scope>
    <source>
        <strain evidence="1">Duluth1</strain>
        <tissue evidence="1">Whole animal</tissue>
    </source>
</reference>